<proteinExistence type="predicted"/>
<sequence>MKRILHGEDGGEALLNCPGPAWESGSCCTQQQTERLPPLLGRRSRPDDAGTTGLEFTAHDANETNEKRGRSERRKSRIGAAVVITSEVRAANPLQRP</sequence>
<evidence type="ECO:0000313" key="3">
    <source>
        <dbReference type="Proteomes" id="UP000314294"/>
    </source>
</evidence>
<gene>
    <name evidence="2" type="ORF">EYF80_037268</name>
</gene>
<reference evidence="2 3" key="1">
    <citation type="submission" date="2019-03" db="EMBL/GenBank/DDBJ databases">
        <title>First draft genome of Liparis tanakae, snailfish: a comprehensive survey of snailfish specific genes.</title>
        <authorList>
            <person name="Kim W."/>
            <person name="Song I."/>
            <person name="Jeong J.-H."/>
            <person name="Kim D."/>
            <person name="Kim S."/>
            <person name="Ryu S."/>
            <person name="Song J.Y."/>
            <person name="Lee S.K."/>
        </authorList>
    </citation>
    <scope>NUCLEOTIDE SEQUENCE [LARGE SCALE GENOMIC DNA]</scope>
    <source>
        <tissue evidence="2">Muscle</tissue>
    </source>
</reference>
<accession>A0A4Z2GGZ1</accession>
<dbReference type="EMBL" id="SRLO01000544">
    <property type="protein sequence ID" value="TNN52501.1"/>
    <property type="molecule type" value="Genomic_DNA"/>
</dbReference>
<keyword evidence="3" id="KW-1185">Reference proteome</keyword>
<evidence type="ECO:0000313" key="2">
    <source>
        <dbReference type="EMBL" id="TNN52501.1"/>
    </source>
</evidence>
<dbReference type="AlphaFoldDB" id="A0A4Z2GGZ1"/>
<comment type="caution">
    <text evidence="2">The sequence shown here is derived from an EMBL/GenBank/DDBJ whole genome shotgun (WGS) entry which is preliminary data.</text>
</comment>
<organism evidence="2 3">
    <name type="scientific">Liparis tanakae</name>
    <name type="common">Tanaka's snailfish</name>
    <dbReference type="NCBI Taxonomy" id="230148"/>
    <lineage>
        <taxon>Eukaryota</taxon>
        <taxon>Metazoa</taxon>
        <taxon>Chordata</taxon>
        <taxon>Craniata</taxon>
        <taxon>Vertebrata</taxon>
        <taxon>Euteleostomi</taxon>
        <taxon>Actinopterygii</taxon>
        <taxon>Neopterygii</taxon>
        <taxon>Teleostei</taxon>
        <taxon>Neoteleostei</taxon>
        <taxon>Acanthomorphata</taxon>
        <taxon>Eupercaria</taxon>
        <taxon>Perciformes</taxon>
        <taxon>Cottioidei</taxon>
        <taxon>Cottales</taxon>
        <taxon>Liparidae</taxon>
        <taxon>Liparis</taxon>
    </lineage>
</organism>
<name>A0A4Z2GGZ1_9TELE</name>
<protein>
    <submittedName>
        <fullName evidence="2">Uncharacterized protein</fullName>
    </submittedName>
</protein>
<feature type="region of interest" description="Disordered" evidence="1">
    <location>
        <begin position="35"/>
        <end position="54"/>
    </location>
</feature>
<dbReference type="Proteomes" id="UP000314294">
    <property type="component" value="Unassembled WGS sequence"/>
</dbReference>
<evidence type="ECO:0000256" key="1">
    <source>
        <dbReference type="SAM" id="MobiDB-lite"/>
    </source>
</evidence>